<evidence type="ECO:0000313" key="2">
    <source>
        <dbReference type="EMBL" id="MPC94095.1"/>
    </source>
</evidence>
<name>A0A5B7JHM3_PORTR</name>
<feature type="region of interest" description="Disordered" evidence="1">
    <location>
        <begin position="59"/>
        <end position="83"/>
    </location>
</feature>
<gene>
    <name evidence="2" type="ORF">E2C01_089247</name>
</gene>
<dbReference type="EMBL" id="VSRR010097234">
    <property type="protein sequence ID" value="MPC94095.1"/>
    <property type="molecule type" value="Genomic_DNA"/>
</dbReference>
<protein>
    <submittedName>
        <fullName evidence="2">Uncharacterized protein</fullName>
    </submittedName>
</protein>
<comment type="caution">
    <text evidence="2">The sequence shown here is derived from an EMBL/GenBank/DDBJ whole genome shotgun (WGS) entry which is preliminary data.</text>
</comment>
<dbReference type="Proteomes" id="UP000324222">
    <property type="component" value="Unassembled WGS sequence"/>
</dbReference>
<sequence length="83" mass="9378">MGGALRPTPPQRARPPLHLHIFSRQRLCVPGVERRPDLITRCMCKGNCAVRVEAQVGRTGRDLAGMRDESVPSREQMQESQER</sequence>
<evidence type="ECO:0000256" key="1">
    <source>
        <dbReference type="SAM" id="MobiDB-lite"/>
    </source>
</evidence>
<reference evidence="2 3" key="1">
    <citation type="submission" date="2019-05" db="EMBL/GenBank/DDBJ databases">
        <title>Another draft genome of Portunus trituberculatus and its Hox gene families provides insights of decapod evolution.</title>
        <authorList>
            <person name="Jeong J.-H."/>
            <person name="Song I."/>
            <person name="Kim S."/>
            <person name="Choi T."/>
            <person name="Kim D."/>
            <person name="Ryu S."/>
            <person name="Kim W."/>
        </authorList>
    </citation>
    <scope>NUCLEOTIDE SEQUENCE [LARGE SCALE GENOMIC DNA]</scope>
    <source>
        <tissue evidence="2">Muscle</tissue>
    </source>
</reference>
<evidence type="ECO:0000313" key="3">
    <source>
        <dbReference type="Proteomes" id="UP000324222"/>
    </source>
</evidence>
<dbReference type="AlphaFoldDB" id="A0A5B7JHM3"/>
<keyword evidence="3" id="KW-1185">Reference proteome</keyword>
<accession>A0A5B7JHM3</accession>
<proteinExistence type="predicted"/>
<organism evidence="2 3">
    <name type="scientific">Portunus trituberculatus</name>
    <name type="common">Swimming crab</name>
    <name type="synonym">Neptunus trituberculatus</name>
    <dbReference type="NCBI Taxonomy" id="210409"/>
    <lineage>
        <taxon>Eukaryota</taxon>
        <taxon>Metazoa</taxon>
        <taxon>Ecdysozoa</taxon>
        <taxon>Arthropoda</taxon>
        <taxon>Crustacea</taxon>
        <taxon>Multicrustacea</taxon>
        <taxon>Malacostraca</taxon>
        <taxon>Eumalacostraca</taxon>
        <taxon>Eucarida</taxon>
        <taxon>Decapoda</taxon>
        <taxon>Pleocyemata</taxon>
        <taxon>Brachyura</taxon>
        <taxon>Eubrachyura</taxon>
        <taxon>Portunoidea</taxon>
        <taxon>Portunidae</taxon>
        <taxon>Portuninae</taxon>
        <taxon>Portunus</taxon>
    </lineage>
</organism>